<organism evidence="2 3">
    <name type="scientific">Prorocentrum cordatum</name>
    <dbReference type="NCBI Taxonomy" id="2364126"/>
    <lineage>
        <taxon>Eukaryota</taxon>
        <taxon>Sar</taxon>
        <taxon>Alveolata</taxon>
        <taxon>Dinophyceae</taxon>
        <taxon>Prorocentrales</taxon>
        <taxon>Prorocentraceae</taxon>
        <taxon>Prorocentrum</taxon>
    </lineage>
</organism>
<evidence type="ECO:0000313" key="3">
    <source>
        <dbReference type="Proteomes" id="UP001189429"/>
    </source>
</evidence>
<feature type="compositionally biased region" description="Basic and acidic residues" evidence="1">
    <location>
        <begin position="140"/>
        <end position="150"/>
    </location>
</feature>
<feature type="compositionally biased region" description="Basic residues" evidence="1">
    <location>
        <begin position="122"/>
        <end position="139"/>
    </location>
</feature>
<name>A0ABN9U3V2_9DINO</name>
<evidence type="ECO:0000256" key="1">
    <source>
        <dbReference type="SAM" id="MobiDB-lite"/>
    </source>
</evidence>
<keyword evidence="3" id="KW-1185">Reference proteome</keyword>
<comment type="caution">
    <text evidence="2">The sequence shown here is derived from an EMBL/GenBank/DDBJ whole genome shotgun (WGS) entry which is preliminary data.</text>
</comment>
<accession>A0ABN9U3V2</accession>
<dbReference type="EMBL" id="CAUYUJ010015402">
    <property type="protein sequence ID" value="CAK0853526.1"/>
    <property type="molecule type" value="Genomic_DNA"/>
</dbReference>
<proteinExistence type="predicted"/>
<feature type="region of interest" description="Disordered" evidence="1">
    <location>
        <begin position="25"/>
        <end position="183"/>
    </location>
</feature>
<protein>
    <submittedName>
        <fullName evidence="2">Uncharacterized protein</fullName>
    </submittedName>
</protein>
<dbReference type="Proteomes" id="UP001189429">
    <property type="component" value="Unassembled WGS sequence"/>
</dbReference>
<sequence>MLARWYPLLDTRSPEKWVDHLGKTARGGADEAASWTPSHGAARWRRRRRGLERGHPAGRPSQRPSHPAPGHPRVRPPLLTGSRLLESHRRAPHVRPSSSSRALQAAAVAPQPGSTSSGGQGRARRPAARSRLRARRSRTPGRDGSGHDSRCLLQMPPVRRGPSTLPLQPRGQTTAGAERSSSSGGCCLTCGHYLYPYPERRGLFGKRCRNAEAHWIWIKTSLLGPDFYPYPVRLRFLGKRAQESKTHWMWI</sequence>
<gene>
    <name evidence="2" type="ORF">PCOR1329_LOCUS44968</name>
</gene>
<evidence type="ECO:0000313" key="2">
    <source>
        <dbReference type="EMBL" id="CAK0853526.1"/>
    </source>
</evidence>
<reference evidence="2" key="1">
    <citation type="submission" date="2023-10" db="EMBL/GenBank/DDBJ databases">
        <authorList>
            <person name="Chen Y."/>
            <person name="Shah S."/>
            <person name="Dougan E. K."/>
            <person name="Thang M."/>
            <person name="Chan C."/>
        </authorList>
    </citation>
    <scope>NUCLEOTIDE SEQUENCE [LARGE SCALE GENOMIC DNA]</scope>
</reference>